<organism evidence="1 2">
    <name type="scientific">Catharanthus roseus</name>
    <name type="common">Madagascar periwinkle</name>
    <name type="synonym">Vinca rosea</name>
    <dbReference type="NCBI Taxonomy" id="4058"/>
    <lineage>
        <taxon>Eukaryota</taxon>
        <taxon>Viridiplantae</taxon>
        <taxon>Streptophyta</taxon>
        <taxon>Embryophyta</taxon>
        <taxon>Tracheophyta</taxon>
        <taxon>Spermatophyta</taxon>
        <taxon>Magnoliopsida</taxon>
        <taxon>eudicotyledons</taxon>
        <taxon>Gunneridae</taxon>
        <taxon>Pentapetalae</taxon>
        <taxon>asterids</taxon>
        <taxon>lamiids</taxon>
        <taxon>Gentianales</taxon>
        <taxon>Apocynaceae</taxon>
        <taxon>Rauvolfioideae</taxon>
        <taxon>Vinceae</taxon>
        <taxon>Catharanthinae</taxon>
        <taxon>Catharanthus</taxon>
    </lineage>
</organism>
<evidence type="ECO:0000313" key="1">
    <source>
        <dbReference type="EMBL" id="KAI5659567.1"/>
    </source>
</evidence>
<gene>
    <name evidence="1" type="ORF">M9H77_28360</name>
</gene>
<sequence>MHYLWTIPPHHVKEGIHILVEFEHIQQHSILITHDRNMTEHITAVTQMVSDEPSMLYTTVNNDDDEVDGSDGDDVVFSQSQSDDDNDSEKGEFQTPLNPVNPVNLVTKNIDLCSYILNCLPPRVEIVLIVAHIPSTTTYADEIASVKAAADSIKESCPNGRAVNGSATLDMGSGSPIDNLVESGTIRLLNWSNSMTDIQLGMRFIDKVQAISADRKWSISVGRKYRVVKVKLIHGPQDVTITITIITVHGTSV</sequence>
<proteinExistence type="predicted"/>
<reference evidence="2" key="1">
    <citation type="journal article" date="2023" name="Nat. Plants">
        <title>Single-cell RNA sequencing provides a high-resolution roadmap for understanding the multicellular compartmentation of specialized metabolism.</title>
        <authorList>
            <person name="Sun S."/>
            <person name="Shen X."/>
            <person name="Li Y."/>
            <person name="Li Y."/>
            <person name="Wang S."/>
            <person name="Li R."/>
            <person name="Zhang H."/>
            <person name="Shen G."/>
            <person name="Guo B."/>
            <person name="Wei J."/>
            <person name="Xu J."/>
            <person name="St-Pierre B."/>
            <person name="Chen S."/>
            <person name="Sun C."/>
        </authorList>
    </citation>
    <scope>NUCLEOTIDE SEQUENCE [LARGE SCALE GENOMIC DNA]</scope>
</reference>
<evidence type="ECO:0000313" key="2">
    <source>
        <dbReference type="Proteomes" id="UP001060085"/>
    </source>
</evidence>
<dbReference type="EMBL" id="CM044706">
    <property type="protein sequence ID" value="KAI5659567.1"/>
    <property type="molecule type" value="Genomic_DNA"/>
</dbReference>
<accession>A0ACC0AHS6</accession>
<protein>
    <submittedName>
        <fullName evidence="1">Uncharacterized protein</fullName>
    </submittedName>
</protein>
<dbReference type="Proteomes" id="UP001060085">
    <property type="component" value="Linkage Group LG06"/>
</dbReference>
<keyword evidence="2" id="KW-1185">Reference proteome</keyword>
<comment type="caution">
    <text evidence="1">The sequence shown here is derived from an EMBL/GenBank/DDBJ whole genome shotgun (WGS) entry which is preliminary data.</text>
</comment>
<name>A0ACC0AHS6_CATRO</name>